<dbReference type="RefSeq" id="WP_379711504.1">
    <property type="nucleotide sequence ID" value="NZ_JBHTBS010000004.1"/>
</dbReference>
<evidence type="ECO:0000313" key="3">
    <source>
        <dbReference type="EMBL" id="MFC7337321.1"/>
    </source>
</evidence>
<evidence type="ECO:0000259" key="2">
    <source>
        <dbReference type="PROSITE" id="PS50966"/>
    </source>
</evidence>
<keyword evidence="1" id="KW-0862">Zinc</keyword>
<feature type="domain" description="SWIM-type" evidence="2">
    <location>
        <begin position="407"/>
        <end position="444"/>
    </location>
</feature>
<reference evidence="4" key="1">
    <citation type="journal article" date="2019" name="Int. J. Syst. Evol. Microbiol.">
        <title>The Global Catalogue of Microorganisms (GCM) 10K type strain sequencing project: providing services to taxonomists for standard genome sequencing and annotation.</title>
        <authorList>
            <consortium name="The Broad Institute Genomics Platform"/>
            <consortium name="The Broad Institute Genome Sequencing Center for Infectious Disease"/>
            <person name="Wu L."/>
            <person name="Ma J."/>
        </authorList>
    </citation>
    <scope>NUCLEOTIDE SEQUENCE [LARGE SCALE GENOMIC DNA]</scope>
    <source>
        <strain evidence="4">CGMCC 4.1467</strain>
    </source>
</reference>
<dbReference type="EMBL" id="JBHTBS010000004">
    <property type="protein sequence ID" value="MFC7337321.1"/>
    <property type="molecule type" value="Genomic_DNA"/>
</dbReference>
<keyword evidence="4" id="KW-1185">Reference proteome</keyword>
<evidence type="ECO:0000313" key="4">
    <source>
        <dbReference type="Proteomes" id="UP001596472"/>
    </source>
</evidence>
<comment type="caution">
    <text evidence="3">The sequence shown here is derived from an EMBL/GenBank/DDBJ whole genome shotgun (WGS) entry which is preliminary data.</text>
</comment>
<proteinExistence type="predicted"/>
<dbReference type="Proteomes" id="UP001596472">
    <property type="component" value="Unassembled WGS sequence"/>
</dbReference>
<dbReference type="PROSITE" id="PS50966">
    <property type="entry name" value="ZF_SWIM"/>
    <property type="match status" value="1"/>
</dbReference>
<dbReference type="InterPro" id="IPR007527">
    <property type="entry name" value="Znf_SWIM"/>
</dbReference>
<name>A0ABW2L4P9_9BACT</name>
<organism evidence="3 4">
    <name type="scientific">Haloferula chungangensis</name>
    <dbReference type="NCBI Taxonomy" id="1048331"/>
    <lineage>
        <taxon>Bacteria</taxon>
        <taxon>Pseudomonadati</taxon>
        <taxon>Verrucomicrobiota</taxon>
        <taxon>Verrucomicrobiia</taxon>
        <taxon>Verrucomicrobiales</taxon>
        <taxon>Verrucomicrobiaceae</taxon>
        <taxon>Haloferula</taxon>
    </lineage>
</organism>
<dbReference type="Pfam" id="PF04434">
    <property type="entry name" value="SWIM"/>
    <property type="match status" value="1"/>
</dbReference>
<sequence>MPNVTLQYRAPSALDASSTTPKLALSAALGGLNQPFFQGQVRQPRLTARALTCLSRAVGERWFDAAALAEARRRMLDPIVTSGDSLLRFEGFSGCRSLYVRVDLLPGAVDVVHQSAGATNVDFNQAMRSALTHIRSQDAMSLSVDEMAFTLIHGDEALVEHKVDLPISWLRGLASIPVISSRSESVCELNGRQTLELFRQLPRTGNGRDSHWLQLGPRGARIGRVPSPDAIQLTGAKRLLVLQELLPAVKRLSISTTPERNLTLWTLHFDDLRLTLALSPEVWRGFSGEGAALDDLARESDPDLDQALLDQFESGFDAEDAAIQLNVSLPAARTSLASLASQGQLGFDHLDQRWFRRLLPAHQALIQKSNPRLAKAESWLRAGAVRVESHSPDRSRGEIQIDEKTSHHVAIDAGAGRCTCFWFGKFGLSRGPCSHILALQLATRVSQ</sequence>
<evidence type="ECO:0000256" key="1">
    <source>
        <dbReference type="PROSITE-ProRule" id="PRU00325"/>
    </source>
</evidence>
<keyword evidence="1" id="KW-0479">Metal-binding</keyword>
<keyword evidence="1" id="KW-0863">Zinc-finger</keyword>
<protein>
    <submittedName>
        <fullName evidence="3">SWIM zinc finger family protein</fullName>
    </submittedName>
</protein>
<accession>A0ABW2L4P9</accession>
<gene>
    <name evidence="3" type="ORF">ACFQY0_09055</name>
</gene>